<reference evidence="1 2" key="2">
    <citation type="journal article" date="2022" name="Mol. Ecol. Resour.">
        <title>The genomes of chicory, endive, great burdock and yacon provide insights into Asteraceae paleo-polyploidization history and plant inulin production.</title>
        <authorList>
            <person name="Fan W."/>
            <person name="Wang S."/>
            <person name="Wang H."/>
            <person name="Wang A."/>
            <person name="Jiang F."/>
            <person name="Liu H."/>
            <person name="Zhao H."/>
            <person name="Xu D."/>
            <person name="Zhang Y."/>
        </authorList>
    </citation>
    <scope>NUCLEOTIDE SEQUENCE [LARGE SCALE GENOMIC DNA]</scope>
    <source>
        <strain evidence="2">cv. Punajuju</strain>
        <tissue evidence="1">Leaves</tissue>
    </source>
</reference>
<evidence type="ECO:0000313" key="1">
    <source>
        <dbReference type="EMBL" id="KAI3788698.1"/>
    </source>
</evidence>
<gene>
    <name evidence="1" type="ORF">L2E82_01471</name>
</gene>
<evidence type="ECO:0000313" key="2">
    <source>
        <dbReference type="Proteomes" id="UP001055811"/>
    </source>
</evidence>
<sequence>MSWVYFLSNKSEALECFKKFKALTEKQSNEKLKVLRTDRGGEFCSIEFDDFCDEHGIKRELTAPHTPEQNGVAERKNRTIGDMGRSMLHEKNLSYGFWAEAVTTAVYLINLSPTKAVWNKTPFEAWHDFKPTISHLRIFGSLCYASVTSQRHKLEAKTKKCMFVGYCSNSKAYRLYDPEKKKIIVSRHVQFDEHMKIEERDLKEVPMLCEDEDQVQTQDKDVSASTALEEPHTPPVSSPSSPTAHPSSSQSEAGTIQLRRSQRGLVPKKIFPIEDSGDFIMFTSDPFSVETAIQSNAWKEAMLEELRAIERNKTWKLEVLPQDKKAISLKWLFKTKYNSDGSVQKHKARLVARGYVQEQGVDFDESFSPVARFETVRMIVALAAQLQWTVFQFDVKSAFLNGDLKEELYVYQPEGFVIKGEESKVYKLNKALYGLKQAPRAWVRQLIEEFKKAMMSKFEMTDMGKLSYFLGLEVHQSTRGIHMSQQKYATDLLKQFGMMDCKPTSTPMNINEKLTAEDGTGKADARSYRSLIGRLIYLTHTRPDLSFPVGLLSRFMHNPTKQHFGAAKRVLRYVAGTKSFGLWYEQNKEFVLKGYTDSDWAGSQDDKRSTSGNCFVLGSGVITWSSNKQATVALSSTEAEYVAATTAACQAVWLRRLLMDLIQQQVQPTRLLCDNTSAVALTRNPVMHGRTKHIELRHHFIRELVAREEVVLEVCRTEDQLADMLTKALPPAKFEDLRSRLFITSFESREDVES</sequence>
<dbReference type="Proteomes" id="UP001055811">
    <property type="component" value="Linkage Group LG01"/>
</dbReference>
<protein>
    <submittedName>
        <fullName evidence="1">Uncharacterized protein</fullName>
    </submittedName>
</protein>
<dbReference type="EMBL" id="CM042009">
    <property type="protein sequence ID" value="KAI3788698.1"/>
    <property type="molecule type" value="Genomic_DNA"/>
</dbReference>
<keyword evidence="2" id="KW-1185">Reference proteome</keyword>
<name>A0ACB9GZS2_CICIN</name>
<accession>A0ACB9GZS2</accession>
<reference evidence="2" key="1">
    <citation type="journal article" date="2022" name="Mol. Ecol. Resour.">
        <title>The genomes of chicory, endive, great burdock and yacon provide insights into Asteraceae palaeo-polyploidization history and plant inulin production.</title>
        <authorList>
            <person name="Fan W."/>
            <person name="Wang S."/>
            <person name="Wang H."/>
            <person name="Wang A."/>
            <person name="Jiang F."/>
            <person name="Liu H."/>
            <person name="Zhao H."/>
            <person name="Xu D."/>
            <person name="Zhang Y."/>
        </authorList>
    </citation>
    <scope>NUCLEOTIDE SEQUENCE [LARGE SCALE GENOMIC DNA]</scope>
    <source>
        <strain evidence="2">cv. Punajuju</strain>
    </source>
</reference>
<comment type="caution">
    <text evidence="1">The sequence shown here is derived from an EMBL/GenBank/DDBJ whole genome shotgun (WGS) entry which is preliminary data.</text>
</comment>
<organism evidence="1 2">
    <name type="scientific">Cichorium intybus</name>
    <name type="common">Chicory</name>
    <dbReference type="NCBI Taxonomy" id="13427"/>
    <lineage>
        <taxon>Eukaryota</taxon>
        <taxon>Viridiplantae</taxon>
        <taxon>Streptophyta</taxon>
        <taxon>Embryophyta</taxon>
        <taxon>Tracheophyta</taxon>
        <taxon>Spermatophyta</taxon>
        <taxon>Magnoliopsida</taxon>
        <taxon>eudicotyledons</taxon>
        <taxon>Gunneridae</taxon>
        <taxon>Pentapetalae</taxon>
        <taxon>asterids</taxon>
        <taxon>campanulids</taxon>
        <taxon>Asterales</taxon>
        <taxon>Asteraceae</taxon>
        <taxon>Cichorioideae</taxon>
        <taxon>Cichorieae</taxon>
        <taxon>Cichoriinae</taxon>
        <taxon>Cichorium</taxon>
    </lineage>
</organism>
<proteinExistence type="predicted"/>